<feature type="chain" id="PRO_5039219793" description="DUF3828 domain-containing protein" evidence="1">
    <location>
        <begin position="22"/>
        <end position="163"/>
    </location>
</feature>
<dbReference type="PROSITE" id="PS51257">
    <property type="entry name" value="PROKAR_LIPOPROTEIN"/>
    <property type="match status" value="1"/>
</dbReference>
<evidence type="ECO:0000256" key="1">
    <source>
        <dbReference type="SAM" id="SignalP"/>
    </source>
</evidence>
<evidence type="ECO:0000313" key="4">
    <source>
        <dbReference type="Proteomes" id="UP000019482"/>
    </source>
</evidence>
<gene>
    <name evidence="3" type="ORF">CTDIVETGP_1283</name>
</gene>
<comment type="caution">
    <text evidence="3">The sequence shown here is derived from an EMBL/GenBank/DDBJ whole genome shotgun (WGS) entry which is preliminary data.</text>
</comment>
<dbReference type="RefSeq" id="WP_017895799.1">
    <property type="nucleotide sequence ID" value="NZ_CBXI010000022.1"/>
</dbReference>
<dbReference type="Pfam" id="PF12883">
    <property type="entry name" value="DUF3828"/>
    <property type="match status" value="1"/>
</dbReference>
<evidence type="ECO:0000313" key="3">
    <source>
        <dbReference type="EMBL" id="CDL91213.1"/>
    </source>
</evidence>
<sequence>MKVKSKFICMGLILTLIIAFTGCGFNEDKAKTDSKQQLESFLKLYKNQQVIVKATDTGDMNKEKVKEFVNKKFKDYFTNDFINDTNNQIETGSLTNGKTFYIFEDSPIANVLFTNKYSIDSPKVNKDNKTVEYKLKGNDGFAEYAVDVIMKQEDGKWKIDKAN</sequence>
<dbReference type="GeneID" id="29421003"/>
<reference evidence="3 4" key="1">
    <citation type="journal article" date="2015" name="Genome Announc.">
        <title>Draft Genome Sequence of Clostridium tyrobutyricum Strain DIVETGP, Isolated from Cow's Milk for Grana Padano Production.</title>
        <authorList>
            <person name="Soggiu A."/>
            <person name="Piras C."/>
            <person name="Gaiarsa S."/>
            <person name="Sassera D."/>
            <person name="Roncada P."/>
            <person name="Bendixen E."/>
            <person name="Brasca M."/>
            <person name="Bonizzi L."/>
        </authorList>
    </citation>
    <scope>NUCLEOTIDE SEQUENCE [LARGE SCALE GENOMIC DNA]</scope>
    <source>
        <strain evidence="3 4">DIVETGP</strain>
    </source>
</reference>
<dbReference type="Proteomes" id="UP000019482">
    <property type="component" value="Unassembled WGS sequence"/>
</dbReference>
<keyword evidence="4" id="KW-1185">Reference proteome</keyword>
<feature type="signal peptide" evidence="1">
    <location>
        <begin position="1"/>
        <end position="21"/>
    </location>
</feature>
<dbReference type="AlphaFoldDB" id="W6N403"/>
<protein>
    <recommendedName>
        <fullName evidence="2">DUF3828 domain-containing protein</fullName>
    </recommendedName>
</protein>
<organism evidence="3 4">
    <name type="scientific">Clostridium tyrobutyricum DIVETGP</name>
    <dbReference type="NCBI Taxonomy" id="1408889"/>
    <lineage>
        <taxon>Bacteria</taxon>
        <taxon>Bacillati</taxon>
        <taxon>Bacillota</taxon>
        <taxon>Clostridia</taxon>
        <taxon>Eubacteriales</taxon>
        <taxon>Clostridiaceae</taxon>
        <taxon>Clostridium</taxon>
    </lineage>
</organism>
<evidence type="ECO:0000259" key="2">
    <source>
        <dbReference type="Pfam" id="PF12883"/>
    </source>
</evidence>
<name>W6N403_CLOTY</name>
<feature type="domain" description="DUF3828" evidence="2">
    <location>
        <begin position="48"/>
        <end position="161"/>
    </location>
</feature>
<proteinExistence type="predicted"/>
<accession>W6N403</accession>
<dbReference type="EMBL" id="CBXI010000022">
    <property type="protein sequence ID" value="CDL91213.1"/>
    <property type="molecule type" value="Genomic_DNA"/>
</dbReference>
<dbReference type="Gene3D" id="3.10.450.50">
    <property type="match status" value="1"/>
</dbReference>
<keyword evidence="1" id="KW-0732">Signal</keyword>
<dbReference type="InterPro" id="IPR024289">
    <property type="entry name" value="DUF3828"/>
</dbReference>